<dbReference type="PRINTS" id="PR01276">
    <property type="entry name" value="TYPE2KERATIN"/>
</dbReference>
<keyword evidence="2 3" id="KW-0175">Coiled coil</keyword>
<dbReference type="GO" id="GO:0031424">
    <property type="term" value="P:keratinization"/>
    <property type="evidence" value="ECO:0007669"/>
    <property type="project" value="TreeGrafter"/>
</dbReference>
<keyword evidence="6" id="KW-1185">Reference proteome</keyword>
<evidence type="ECO:0000259" key="4">
    <source>
        <dbReference type="PROSITE" id="PS51842"/>
    </source>
</evidence>
<dbReference type="GO" id="GO:0005615">
    <property type="term" value="C:extracellular space"/>
    <property type="evidence" value="ECO:0007669"/>
    <property type="project" value="TreeGrafter"/>
</dbReference>
<dbReference type="InterPro" id="IPR039008">
    <property type="entry name" value="IF_rod_dom"/>
</dbReference>
<protein>
    <recommendedName>
        <fullName evidence="4">IF rod domain-containing protein</fullName>
    </recommendedName>
</protein>
<dbReference type="Gene3D" id="1.20.5.1160">
    <property type="entry name" value="Vasodilator-stimulated phosphoprotein"/>
    <property type="match status" value="1"/>
</dbReference>
<evidence type="ECO:0000256" key="2">
    <source>
        <dbReference type="ARBA" id="ARBA00023054"/>
    </source>
</evidence>
<dbReference type="GO" id="GO:0045109">
    <property type="term" value="P:intermediate filament organization"/>
    <property type="evidence" value="ECO:0007669"/>
    <property type="project" value="TreeGrafter"/>
</dbReference>
<dbReference type="Pfam" id="PF00038">
    <property type="entry name" value="Filament"/>
    <property type="match status" value="1"/>
</dbReference>
<dbReference type="PROSITE" id="PS51842">
    <property type="entry name" value="IF_ROD_2"/>
    <property type="match status" value="1"/>
</dbReference>
<dbReference type="GO" id="GO:0030280">
    <property type="term" value="F:structural constituent of skin epidermis"/>
    <property type="evidence" value="ECO:0007669"/>
    <property type="project" value="TreeGrafter"/>
</dbReference>
<dbReference type="Proteomes" id="UP000190648">
    <property type="component" value="Unassembled WGS sequence"/>
</dbReference>
<comment type="caution">
    <text evidence="5">The sequence shown here is derived from an EMBL/GenBank/DDBJ whole genome shotgun (WGS) entry which is preliminary data.</text>
</comment>
<feature type="coiled-coil region" evidence="3">
    <location>
        <begin position="4"/>
        <end position="76"/>
    </location>
</feature>
<gene>
    <name evidence="5" type="ORF">AV530_011040</name>
</gene>
<name>A0A1V4J500_PATFA</name>
<sequence>MVQVRFLEQQNRVLETKWKLLQEQGGPGTGGRSLEPVFEAFLARLRKQLDALATEKQQLQAELKSFQDMVEDFKTRYEVKTPLEQPGKSRDHKHWQYRVCFNEQKM</sequence>
<dbReference type="OrthoDB" id="2441647at2759"/>
<dbReference type="PANTHER" id="PTHR45616:SF69">
    <property type="entry name" value="IF ROD DOMAIN-CONTAINING PROTEIN-RELATED"/>
    <property type="match status" value="1"/>
</dbReference>
<keyword evidence="1" id="KW-0403">Intermediate filament</keyword>
<evidence type="ECO:0000313" key="6">
    <source>
        <dbReference type="Proteomes" id="UP000190648"/>
    </source>
</evidence>
<dbReference type="AlphaFoldDB" id="A0A1V4J500"/>
<dbReference type="InterPro" id="IPR003054">
    <property type="entry name" value="Keratin_II"/>
</dbReference>
<evidence type="ECO:0000256" key="3">
    <source>
        <dbReference type="SAM" id="Coils"/>
    </source>
</evidence>
<dbReference type="PANTHER" id="PTHR45616">
    <property type="entry name" value="GATA-TYPE DOMAIN-CONTAINING PROTEIN"/>
    <property type="match status" value="1"/>
</dbReference>
<evidence type="ECO:0000313" key="5">
    <source>
        <dbReference type="EMBL" id="OPJ67291.1"/>
    </source>
</evidence>
<dbReference type="EMBL" id="LSYS01009212">
    <property type="protein sequence ID" value="OPJ67291.1"/>
    <property type="molecule type" value="Genomic_DNA"/>
</dbReference>
<evidence type="ECO:0000256" key="1">
    <source>
        <dbReference type="ARBA" id="ARBA00022754"/>
    </source>
</evidence>
<proteinExistence type="predicted"/>
<dbReference type="GO" id="GO:0045095">
    <property type="term" value="C:keratin filament"/>
    <property type="evidence" value="ECO:0007669"/>
    <property type="project" value="InterPro"/>
</dbReference>
<organism evidence="5 6">
    <name type="scientific">Patagioenas fasciata monilis</name>
    <dbReference type="NCBI Taxonomy" id="372326"/>
    <lineage>
        <taxon>Eukaryota</taxon>
        <taxon>Metazoa</taxon>
        <taxon>Chordata</taxon>
        <taxon>Craniata</taxon>
        <taxon>Vertebrata</taxon>
        <taxon>Euteleostomi</taxon>
        <taxon>Archelosauria</taxon>
        <taxon>Archosauria</taxon>
        <taxon>Dinosauria</taxon>
        <taxon>Saurischia</taxon>
        <taxon>Theropoda</taxon>
        <taxon>Coelurosauria</taxon>
        <taxon>Aves</taxon>
        <taxon>Neognathae</taxon>
        <taxon>Neoaves</taxon>
        <taxon>Columbimorphae</taxon>
        <taxon>Columbiformes</taxon>
        <taxon>Columbidae</taxon>
        <taxon>Patagioenas</taxon>
    </lineage>
</organism>
<feature type="domain" description="IF rod" evidence="4">
    <location>
        <begin position="1"/>
        <end position="106"/>
    </location>
</feature>
<reference evidence="5 6" key="1">
    <citation type="submission" date="2016-02" db="EMBL/GenBank/DDBJ databases">
        <title>Band-tailed pigeon sequencing and assembly.</title>
        <authorList>
            <person name="Soares A.E."/>
            <person name="Novak B.J."/>
            <person name="Rice E.S."/>
            <person name="O'Connell B."/>
            <person name="Chang D."/>
            <person name="Weber S."/>
            <person name="Shapiro B."/>
        </authorList>
    </citation>
    <scope>NUCLEOTIDE SEQUENCE [LARGE SCALE GENOMIC DNA]</scope>
    <source>
        <strain evidence="5">BTP2013</strain>
        <tissue evidence="5">Blood</tissue>
    </source>
</reference>
<accession>A0A1V4J500</accession>